<dbReference type="GO" id="GO:0005576">
    <property type="term" value="C:extracellular region"/>
    <property type="evidence" value="ECO:0007669"/>
    <property type="project" value="TreeGrafter"/>
</dbReference>
<dbReference type="EMBL" id="CALOZG010000042">
    <property type="protein sequence ID" value="CAH4034688.1"/>
    <property type="molecule type" value="Genomic_DNA"/>
</dbReference>
<accession>A0A9P0TM13</accession>
<evidence type="ECO:0000313" key="3">
    <source>
        <dbReference type="Proteomes" id="UP001152562"/>
    </source>
</evidence>
<keyword evidence="1" id="KW-0732">Signal</keyword>
<keyword evidence="3" id="KW-1185">Reference proteome</keyword>
<dbReference type="GO" id="GO:0005549">
    <property type="term" value="F:odorant binding"/>
    <property type="evidence" value="ECO:0007669"/>
    <property type="project" value="InterPro"/>
</dbReference>
<name>A0A9P0TM13_PIEBR</name>
<dbReference type="InterPro" id="IPR006170">
    <property type="entry name" value="PBP/GOBP"/>
</dbReference>
<sequence length="418" mass="47211">MCVQKIMFVLVLVFVPFTLAMTRQQLKNSGKLMKKSCMPKNDVTEDQVGKIEQGKFIEERNVMCYVACIYTMTQVIKNNKLSYDAVIKQIDTMFPVEMRDAVKASAAHCKDINKVGQIEQGVFIEDHNVMCYIACVYKAALVVKNNRLDRDLVVKQIDALYPQDLRGAAKKGVDKCFDIHLIGDIEKGKFIEERPVMCYIACVYKTTQLVKNNKISYEASLKQVQINYPDDMKEGMLISIENCKGLQVDTNLDEYKTPAYLNKNIKVKKMLRFALLCLGFLAVAFNDVEALNQVDKMKLYAIILPTIQECSGKYGVSEEDIKKSKETKNIDGLDECFIACVFKKAGVINDGGQFDIEKSKELISKYLSDSGDQAKAQEIIGRCVSVNDQPVGDNEGCQRSKLLIECLLPFKKEFEGSR</sequence>
<organism evidence="2 3">
    <name type="scientific">Pieris brassicae</name>
    <name type="common">White butterfly</name>
    <name type="synonym">Large white butterfly</name>
    <dbReference type="NCBI Taxonomy" id="7116"/>
    <lineage>
        <taxon>Eukaryota</taxon>
        <taxon>Metazoa</taxon>
        <taxon>Ecdysozoa</taxon>
        <taxon>Arthropoda</taxon>
        <taxon>Hexapoda</taxon>
        <taxon>Insecta</taxon>
        <taxon>Pterygota</taxon>
        <taxon>Neoptera</taxon>
        <taxon>Endopterygota</taxon>
        <taxon>Lepidoptera</taxon>
        <taxon>Glossata</taxon>
        <taxon>Ditrysia</taxon>
        <taxon>Papilionoidea</taxon>
        <taxon>Pieridae</taxon>
        <taxon>Pierinae</taxon>
        <taxon>Pieris</taxon>
    </lineage>
</organism>
<dbReference type="GO" id="GO:0007608">
    <property type="term" value="P:sensory perception of smell"/>
    <property type="evidence" value="ECO:0007669"/>
    <property type="project" value="TreeGrafter"/>
</dbReference>
<dbReference type="AlphaFoldDB" id="A0A9P0TM13"/>
<evidence type="ECO:0000313" key="2">
    <source>
        <dbReference type="EMBL" id="CAH4034688.1"/>
    </source>
</evidence>
<dbReference type="Proteomes" id="UP001152562">
    <property type="component" value="Unassembled WGS sequence"/>
</dbReference>
<dbReference type="Gene3D" id="1.10.238.20">
    <property type="entry name" value="Pheromone/general odorant binding protein domain"/>
    <property type="match status" value="4"/>
</dbReference>
<dbReference type="GO" id="GO:0035275">
    <property type="term" value="F:dibutyl phthalate binding"/>
    <property type="evidence" value="ECO:0007669"/>
    <property type="project" value="TreeGrafter"/>
</dbReference>
<comment type="caution">
    <text evidence="2">The sequence shown here is derived from an EMBL/GenBank/DDBJ whole genome shotgun (WGS) entry which is preliminary data.</text>
</comment>
<proteinExistence type="predicted"/>
<dbReference type="PANTHER" id="PTHR21364">
    <property type="entry name" value="GENERAL ODORANT-BINDING PROTEIN 19A"/>
    <property type="match status" value="1"/>
</dbReference>
<dbReference type="CDD" id="cd23992">
    <property type="entry name" value="PBP_GOBP"/>
    <property type="match status" value="2"/>
</dbReference>
<dbReference type="InterPro" id="IPR036728">
    <property type="entry name" value="PBP_GOBP_sf"/>
</dbReference>
<feature type="chain" id="PRO_5040247758" evidence="1">
    <location>
        <begin position="21"/>
        <end position="418"/>
    </location>
</feature>
<gene>
    <name evidence="2" type="ORF">PIBRA_LOCUS10847</name>
</gene>
<dbReference type="Pfam" id="PF01395">
    <property type="entry name" value="PBP_GOBP"/>
    <property type="match status" value="4"/>
</dbReference>
<protein>
    <submittedName>
        <fullName evidence="2">Uncharacterized protein</fullName>
    </submittedName>
</protein>
<dbReference type="GO" id="GO:0042048">
    <property type="term" value="P:olfactory behavior"/>
    <property type="evidence" value="ECO:0007669"/>
    <property type="project" value="TreeGrafter"/>
</dbReference>
<dbReference type="SUPFAM" id="SSF47565">
    <property type="entry name" value="Insect pheromone/odorant-binding proteins"/>
    <property type="match status" value="4"/>
</dbReference>
<feature type="signal peptide" evidence="1">
    <location>
        <begin position="1"/>
        <end position="20"/>
    </location>
</feature>
<dbReference type="PANTHER" id="PTHR21364:SF2">
    <property type="entry name" value="GENERAL ODORANT-BINDING PROTEIN 19A"/>
    <property type="match status" value="1"/>
</dbReference>
<evidence type="ECO:0000256" key="1">
    <source>
        <dbReference type="SAM" id="SignalP"/>
    </source>
</evidence>
<dbReference type="SMART" id="SM00708">
    <property type="entry name" value="PhBP"/>
    <property type="match status" value="2"/>
</dbReference>
<reference evidence="2" key="1">
    <citation type="submission" date="2022-05" db="EMBL/GenBank/DDBJ databases">
        <authorList>
            <person name="Okamura Y."/>
        </authorList>
    </citation>
    <scope>NUCLEOTIDE SEQUENCE</scope>
</reference>